<evidence type="ECO:0000313" key="2">
    <source>
        <dbReference type="EMBL" id="CAH2221873.1"/>
    </source>
</evidence>
<accession>A0AAD1WW36</accession>
<gene>
    <name evidence="2" type="ORF">PECUL_23A015997</name>
    <name evidence="3" type="ORF">PECUL_23A016216</name>
</gene>
<dbReference type="EMBL" id="OW240923">
    <property type="protein sequence ID" value="CAH2324719.1"/>
    <property type="molecule type" value="Genomic_DNA"/>
</dbReference>
<evidence type="ECO:0000256" key="1">
    <source>
        <dbReference type="SAM" id="MobiDB-lite"/>
    </source>
</evidence>
<evidence type="ECO:0000313" key="4">
    <source>
        <dbReference type="Proteomes" id="UP001295444"/>
    </source>
</evidence>
<feature type="compositionally biased region" description="Basic residues" evidence="1">
    <location>
        <begin position="36"/>
        <end position="49"/>
    </location>
</feature>
<sequence>MAGKLPTGGTPTQATHRTPRPVTHLLHGPQKQENPRRKRHQTPRRPRHATSREKPVISHHVCGVIKWAQDKAWGWKATITSSWPATPQVHTHLFPSIGVG</sequence>
<organism evidence="3 4">
    <name type="scientific">Pelobates cultripes</name>
    <name type="common">Western spadefoot toad</name>
    <dbReference type="NCBI Taxonomy" id="61616"/>
    <lineage>
        <taxon>Eukaryota</taxon>
        <taxon>Metazoa</taxon>
        <taxon>Chordata</taxon>
        <taxon>Craniata</taxon>
        <taxon>Vertebrata</taxon>
        <taxon>Euteleostomi</taxon>
        <taxon>Amphibia</taxon>
        <taxon>Batrachia</taxon>
        <taxon>Anura</taxon>
        <taxon>Pelobatoidea</taxon>
        <taxon>Pelobatidae</taxon>
        <taxon>Pelobates</taxon>
    </lineage>
</organism>
<keyword evidence="4" id="KW-1185">Reference proteome</keyword>
<protein>
    <submittedName>
        <fullName evidence="3">Uncharacterized protein</fullName>
    </submittedName>
</protein>
<dbReference type="Proteomes" id="UP001295444">
    <property type="component" value="Chromosome 01"/>
</dbReference>
<dbReference type="Proteomes" id="UP001295444">
    <property type="component" value="Chromosome 12"/>
</dbReference>
<proteinExistence type="predicted"/>
<feature type="region of interest" description="Disordered" evidence="1">
    <location>
        <begin position="1"/>
        <end position="57"/>
    </location>
</feature>
<evidence type="ECO:0000313" key="3">
    <source>
        <dbReference type="EMBL" id="CAH2324719.1"/>
    </source>
</evidence>
<dbReference type="EMBL" id="OW240912">
    <property type="protein sequence ID" value="CAH2221873.1"/>
    <property type="molecule type" value="Genomic_DNA"/>
</dbReference>
<name>A0AAD1WW36_PELCU</name>
<dbReference type="AlphaFoldDB" id="A0AAD1WW36"/>
<reference evidence="3" key="1">
    <citation type="submission" date="2022-03" db="EMBL/GenBank/DDBJ databases">
        <authorList>
            <person name="Alioto T."/>
            <person name="Alioto T."/>
            <person name="Gomez Garrido J."/>
        </authorList>
    </citation>
    <scope>NUCLEOTIDE SEQUENCE</scope>
</reference>